<evidence type="ECO:0000256" key="1">
    <source>
        <dbReference type="ARBA" id="ARBA00022723"/>
    </source>
</evidence>
<dbReference type="SUPFAM" id="SSF90229">
    <property type="entry name" value="CCCH zinc finger"/>
    <property type="match status" value="3"/>
</dbReference>
<protein>
    <submittedName>
        <fullName evidence="7">Zinc finger CCCH domain-containing protein ZFN-like isoform X2</fullName>
    </submittedName>
</protein>
<evidence type="ECO:0000256" key="2">
    <source>
        <dbReference type="ARBA" id="ARBA00022771"/>
    </source>
</evidence>
<dbReference type="InterPro" id="IPR000571">
    <property type="entry name" value="Znf_CCCH"/>
</dbReference>
<keyword evidence="1 5" id="KW-0479">Metal-binding</keyword>
<evidence type="ECO:0000259" key="6">
    <source>
        <dbReference type="PROSITE" id="PS50103"/>
    </source>
</evidence>
<dbReference type="GO" id="GO:0003729">
    <property type="term" value="F:mRNA binding"/>
    <property type="evidence" value="ECO:0007669"/>
    <property type="project" value="UniProtKB-ARBA"/>
</dbReference>
<dbReference type="PANTHER" id="PTHR12506">
    <property type="entry name" value="PROTEIN PHOSPHATASE RELATED"/>
    <property type="match status" value="1"/>
</dbReference>
<accession>A0A6L2KZK4</accession>
<organism evidence="7">
    <name type="scientific">Tanacetum cinerariifolium</name>
    <name type="common">Dalmatian daisy</name>
    <name type="synonym">Chrysanthemum cinerariifolium</name>
    <dbReference type="NCBI Taxonomy" id="118510"/>
    <lineage>
        <taxon>Eukaryota</taxon>
        <taxon>Viridiplantae</taxon>
        <taxon>Streptophyta</taxon>
        <taxon>Embryophyta</taxon>
        <taxon>Tracheophyta</taxon>
        <taxon>Spermatophyta</taxon>
        <taxon>Magnoliopsida</taxon>
        <taxon>eudicotyledons</taxon>
        <taxon>Gunneridae</taxon>
        <taxon>Pentapetalae</taxon>
        <taxon>asterids</taxon>
        <taxon>campanulids</taxon>
        <taxon>Asterales</taxon>
        <taxon>Asteraceae</taxon>
        <taxon>Asteroideae</taxon>
        <taxon>Anthemideae</taxon>
        <taxon>Anthemidinae</taxon>
        <taxon>Tanacetum</taxon>
    </lineage>
</organism>
<dbReference type="GO" id="GO:0003677">
    <property type="term" value="F:DNA binding"/>
    <property type="evidence" value="ECO:0007669"/>
    <property type="project" value="UniProtKB-KW"/>
</dbReference>
<dbReference type="InterPro" id="IPR036855">
    <property type="entry name" value="Znf_CCCH_sf"/>
</dbReference>
<keyword evidence="4" id="KW-0238">DNA-binding</keyword>
<dbReference type="Gene3D" id="4.10.1000.10">
    <property type="entry name" value="Zinc finger, CCCH-type"/>
    <property type="match status" value="1"/>
</dbReference>
<name>A0A6L2KZK4_TANCI</name>
<feature type="domain" description="C3H1-type" evidence="6">
    <location>
        <begin position="173"/>
        <end position="201"/>
    </location>
</feature>
<sequence>MEAYNSEIPISSSLSHPLDEDALWQLNLRSREPMESGAYPVREGEPDCSYYIRTGLCRFGATCRFNHPPNRKLGSLGSLSSLESQQQAAGNNQIYGTSRQYETDNAPLAGTYSSYYALPTENVFPDRPGQPDCQFYMKTGDCKFGAVCRFHHPRERVIPMPDCDLSPIGLPLRPGEPLCIFYSRYGICKFGPSCKFDHPMEVFTYNYGSSSADDHLLASSSGTRPLNVTSEVPLTISEIRQRPSSDSNTDPEE</sequence>
<dbReference type="AlphaFoldDB" id="A0A6L2KZK4"/>
<feature type="domain" description="C3H1-type" evidence="6">
    <location>
        <begin position="42"/>
        <end position="70"/>
    </location>
</feature>
<proteinExistence type="predicted"/>
<dbReference type="GO" id="GO:0008270">
    <property type="term" value="F:zinc ion binding"/>
    <property type="evidence" value="ECO:0007669"/>
    <property type="project" value="UniProtKB-KW"/>
</dbReference>
<dbReference type="PROSITE" id="PS50103">
    <property type="entry name" value="ZF_C3H1"/>
    <property type="match status" value="3"/>
</dbReference>
<reference evidence="7" key="1">
    <citation type="journal article" date="2019" name="Sci. Rep.">
        <title>Draft genome of Tanacetum cinerariifolium, the natural source of mosquito coil.</title>
        <authorList>
            <person name="Yamashiro T."/>
            <person name="Shiraishi A."/>
            <person name="Satake H."/>
            <person name="Nakayama K."/>
        </authorList>
    </citation>
    <scope>NUCLEOTIDE SEQUENCE</scope>
</reference>
<feature type="domain" description="C3H1-type" evidence="6">
    <location>
        <begin position="127"/>
        <end position="155"/>
    </location>
</feature>
<dbReference type="Pfam" id="PF00642">
    <property type="entry name" value="zf-CCCH"/>
    <property type="match status" value="3"/>
</dbReference>
<feature type="zinc finger region" description="C3H1-type" evidence="5">
    <location>
        <begin position="42"/>
        <end position="70"/>
    </location>
</feature>
<feature type="zinc finger region" description="C3H1-type" evidence="5">
    <location>
        <begin position="173"/>
        <end position="201"/>
    </location>
</feature>
<keyword evidence="2 5" id="KW-0863">Zinc-finger</keyword>
<evidence type="ECO:0000256" key="5">
    <source>
        <dbReference type="PROSITE-ProRule" id="PRU00723"/>
    </source>
</evidence>
<feature type="zinc finger region" description="C3H1-type" evidence="5">
    <location>
        <begin position="127"/>
        <end position="155"/>
    </location>
</feature>
<dbReference type="InterPro" id="IPR050974">
    <property type="entry name" value="Plant_ZF_CCCH"/>
</dbReference>
<dbReference type="Gene3D" id="2.30.30.1190">
    <property type="match status" value="1"/>
</dbReference>
<dbReference type="PANTHER" id="PTHR12506:SF18">
    <property type="entry name" value="ZINC FINGER CCCH DOMAIN-CONTAINING PROTEIN 33-RELATED"/>
    <property type="match status" value="1"/>
</dbReference>
<evidence type="ECO:0000256" key="4">
    <source>
        <dbReference type="ARBA" id="ARBA00023125"/>
    </source>
</evidence>
<dbReference type="EMBL" id="BKCJ010003156">
    <property type="protein sequence ID" value="GEU53324.1"/>
    <property type="molecule type" value="Genomic_DNA"/>
</dbReference>
<evidence type="ECO:0000313" key="7">
    <source>
        <dbReference type="EMBL" id="GEU53324.1"/>
    </source>
</evidence>
<evidence type="ECO:0000256" key="3">
    <source>
        <dbReference type="ARBA" id="ARBA00022833"/>
    </source>
</evidence>
<dbReference type="SMART" id="SM00356">
    <property type="entry name" value="ZnF_C3H1"/>
    <property type="match status" value="3"/>
</dbReference>
<keyword evidence="3 5" id="KW-0862">Zinc</keyword>
<comment type="caution">
    <text evidence="7">The sequence shown here is derived from an EMBL/GenBank/DDBJ whole genome shotgun (WGS) entry which is preliminary data.</text>
</comment>
<gene>
    <name evidence="7" type="ORF">Tci_025302</name>
</gene>